<dbReference type="AlphaFoldDB" id="A0A8X7TQY5"/>
<reference evidence="1 2" key="1">
    <citation type="submission" date="2020-02" db="EMBL/GenBank/DDBJ databases">
        <authorList>
            <person name="Ma Q."/>
            <person name="Huang Y."/>
            <person name="Song X."/>
            <person name="Pei D."/>
        </authorList>
    </citation>
    <scope>NUCLEOTIDE SEQUENCE [LARGE SCALE GENOMIC DNA]</scope>
    <source>
        <strain evidence="1">Sxm20200214</strain>
        <tissue evidence="1">Leaf</tissue>
    </source>
</reference>
<proteinExistence type="predicted"/>
<comment type="caution">
    <text evidence="1">The sequence shown here is derived from an EMBL/GenBank/DDBJ whole genome shotgun (WGS) entry which is preliminary data.</text>
</comment>
<evidence type="ECO:0000313" key="1">
    <source>
        <dbReference type="EMBL" id="KAG2248946.1"/>
    </source>
</evidence>
<accession>A0A8X7TQY5</accession>
<protein>
    <submittedName>
        <fullName evidence="1">Uncharacterized protein</fullName>
    </submittedName>
</protein>
<organism evidence="1 2">
    <name type="scientific">Brassica carinata</name>
    <name type="common">Ethiopian mustard</name>
    <name type="synonym">Abyssinian cabbage</name>
    <dbReference type="NCBI Taxonomy" id="52824"/>
    <lineage>
        <taxon>Eukaryota</taxon>
        <taxon>Viridiplantae</taxon>
        <taxon>Streptophyta</taxon>
        <taxon>Embryophyta</taxon>
        <taxon>Tracheophyta</taxon>
        <taxon>Spermatophyta</taxon>
        <taxon>Magnoliopsida</taxon>
        <taxon>eudicotyledons</taxon>
        <taxon>Gunneridae</taxon>
        <taxon>Pentapetalae</taxon>
        <taxon>rosids</taxon>
        <taxon>malvids</taxon>
        <taxon>Brassicales</taxon>
        <taxon>Brassicaceae</taxon>
        <taxon>Brassiceae</taxon>
        <taxon>Brassica</taxon>
    </lineage>
</organism>
<keyword evidence="2" id="KW-1185">Reference proteome</keyword>
<sequence length="125" mass="13644">MGSDDQRLRPSSAKAYWIQHGNADVQSFDLTKVYVLSLNPVKLISLVWYDVFNGSLMSSRDSKVFSNNSTLIRAISGNFQSKEIIGFVKGIHSISSGLASISFSSSVIVLADVLAKKALQIFLSL</sequence>
<name>A0A8X7TQY5_BRACI</name>
<evidence type="ECO:0000313" key="2">
    <source>
        <dbReference type="Proteomes" id="UP000886595"/>
    </source>
</evidence>
<dbReference type="EMBL" id="JAAMPC010000017">
    <property type="protein sequence ID" value="KAG2248946.1"/>
    <property type="molecule type" value="Genomic_DNA"/>
</dbReference>
<dbReference type="Proteomes" id="UP000886595">
    <property type="component" value="Unassembled WGS sequence"/>
</dbReference>
<gene>
    <name evidence="1" type="ORF">Bca52824_088574</name>
</gene>